<evidence type="ECO:0000256" key="1">
    <source>
        <dbReference type="SAM" id="Phobius"/>
    </source>
</evidence>
<gene>
    <name evidence="2" type="primary">PO21_3</name>
    <name evidence="2" type="ORF">E2C01_058409</name>
</gene>
<reference evidence="2 3" key="1">
    <citation type="submission" date="2019-05" db="EMBL/GenBank/DDBJ databases">
        <title>Another draft genome of Portunus trituberculatus and its Hox gene families provides insights of decapod evolution.</title>
        <authorList>
            <person name="Jeong J.-H."/>
            <person name="Song I."/>
            <person name="Kim S."/>
            <person name="Choi T."/>
            <person name="Kim D."/>
            <person name="Ryu S."/>
            <person name="Kim W."/>
        </authorList>
    </citation>
    <scope>NUCLEOTIDE SEQUENCE [LARGE SCALE GENOMIC DNA]</scope>
    <source>
        <tissue evidence="2">Muscle</tissue>
    </source>
</reference>
<name>A0A5B7H4M1_PORTR</name>
<keyword evidence="3" id="KW-1185">Reference proteome</keyword>
<keyword evidence="1" id="KW-0812">Transmembrane</keyword>
<comment type="caution">
    <text evidence="2">The sequence shown here is derived from an EMBL/GenBank/DDBJ whole genome shotgun (WGS) entry which is preliminary data.</text>
</comment>
<keyword evidence="1" id="KW-1133">Transmembrane helix</keyword>
<dbReference type="Proteomes" id="UP000324222">
    <property type="component" value="Unassembled WGS sequence"/>
</dbReference>
<keyword evidence="1" id="KW-0472">Membrane</keyword>
<protein>
    <submittedName>
        <fullName evidence="2">Retrovirus-related Pol polyprotein from type-1 retrotransposable element R2</fullName>
    </submittedName>
</protein>
<evidence type="ECO:0000313" key="3">
    <source>
        <dbReference type="Proteomes" id="UP000324222"/>
    </source>
</evidence>
<dbReference type="EMBL" id="VSRR010021895">
    <property type="protein sequence ID" value="MPC64297.1"/>
    <property type="molecule type" value="Genomic_DNA"/>
</dbReference>
<accession>A0A5B7H4M1</accession>
<feature type="transmembrane region" description="Helical" evidence="1">
    <location>
        <begin position="169"/>
        <end position="191"/>
    </location>
</feature>
<dbReference type="AlphaFoldDB" id="A0A5B7H4M1"/>
<sequence length="199" mass="22486">MCRRVMKALHLPHDMLSTALFARVADGGLGIQIFSTLILALKRVVYKRLAASNDTRVAGLGRKYLNLQGLSQKDLLAAATQLRCEQLYESANGRGLQCTDQFPPTHKWVHDGTLLIPGHAYINAFKMRLGLISQRLWSSKGRLSVPVLCNLGCGHIELLGHIWRMWSKYLWPSAPNVMTMYVLTLLTKLLLKKHLEVRR</sequence>
<organism evidence="2 3">
    <name type="scientific">Portunus trituberculatus</name>
    <name type="common">Swimming crab</name>
    <name type="synonym">Neptunus trituberculatus</name>
    <dbReference type="NCBI Taxonomy" id="210409"/>
    <lineage>
        <taxon>Eukaryota</taxon>
        <taxon>Metazoa</taxon>
        <taxon>Ecdysozoa</taxon>
        <taxon>Arthropoda</taxon>
        <taxon>Crustacea</taxon>
        <taxon>Multicrustacea</taxon>
        <taxon>Malacostraca</taxon>
        <taxon>Eumalacostraca</taxon>
        <taxon>Eucarida</taxon>
        <taxon>Decapoda</taxon>
        <taxon>Pleocyemata</taxon>
        <taxon>Brachyura</taxon>
        <taxon>Eubrachyura</taxon>
        <taxon>Portunoidea</taxon>
        <taxon>Portunidae</taxon>
        <taxon>Portuninae</taxon>
        <taxon>Portunus</taxon>
    </lineage>
</organism>
<evidence type="ECO:0000313" key="2">
    <source>
        <dbReference type="EMBL" id="MPC64297.1"/>
    </source>
</evidence>
<proteinExistence type="predicted"/>